<dbReference type="EMBL" id="JAKJHZ010000005">
    <property type="protein sequence ID" value="MCF6377282.1"/>
    <property type="molecule type" value="Genomic_DNA"/>
</dbReference>
<comment type="caution">
    <text evidence="3">The sequence shown here is derived from an EMBL/GenBank/DDBJ whole genome shotgun (WGS) entry which is preliminary data.</text>
</comment>
<dbReference type="RefSeq" id="WP_236400601.1">
    <property type="nucleotide sequence ID" value="NZ_JAKJHZ010000005.1"/>
</dbReference>
<evidence type="ECO:0000313" key="4">
    <source>
        <dbReference type="Proteomes" id="UP001201161"/>
    </source>
</evidence>
<dbReference type="Proteomes" id="UP001201161">
    <property type="component" value="Unassembled WGS sequence"/>
</dbReference>
<keyword evidence="1" id="KW-0812">Transmembrane</keyword>
<keyword evidence="1" id="KW-0472">Membrane</keyword>
<sequence length="399" mass="41379">MIPVRAARPRDDRGATAVLVGILSVFLIGLSAFTVDLGAAYVSNRNLQKAADAGALAAAQSLTKVPGTCNAVLSNSVEVGKAHALAISVAKKNYPSSTWAEDGTWKVACDPKLKVVTVQFGNKGTTDAGFAGVFGGAKKVTTSRTAEATIDVAPGAGESVRPLALCSAAIGNSVPGQFVQIFYPLNGTKSPPQCPKPKSAGNWWTLDCPEERGGATTTLEAQIKDGCKNRVTVIPGQADVNTPGALTVVLEAACPTAPQGSETCMSGDPGSLDAGHIADSWKYLVDQQKVSIFPVFCVTPQCSDDTTSGSGTNTVFPVYKLLGAVVCGYHFSNQEKYHSSTGECAGNPYLAGSDTNGNNENNYIVLKYVSVRTSGSNAESECALGATCDGGLRRTRLTQ</sequence>
<evidence type="ECO:0000313" key="3">
    <source>
        <dbReference type="EMBL" id="MCF6377282.1"/>
    </source>
</evidence>
<feature type="domain" description="Putative Flp pilus-assembly TadG-like N-terminal" evidence="2">
    <location>
        <begin position="14"/>
        <end position="60"/>
    </location>
</feature>
<organism evidence="3 4">
    <name type="scientific">Nocardioides potassii</name>
    <dbReference type="NCBI Taxonomy" id="2911371"/>
    <lineage>
        <taxon>Bacteria</taxon>
        <taxon>Bacillati</taxon>
        <taxon>Actinomycetota</taxon>
        <taxon>Actinomycetes</taxon>
        <taxon>Propionibacteriales</taxon>
        <taxon>Nocardioidaceae</taxon>
        <taxon>Nocardioides</taxon>
    </lineage>
</organism>
<accession>A0ABS9H7T2</accession>
<reference evidence="3 4" key="1">
    <citation type="submission" date="2022-01" db="EMBL/GenBank/DDBJ databases">
        <title>Nocardioides sp. nov., an actinomycete isolated from mining soil.</title>
        <authorList>
            <person name="Liu L."/>
        </authorList>
    </citation>
    <scope>NUCLEOTIDE SEQUENCE [LARGE SCALE GENOMIC DNA]</scope>
    <source>
        <strain evidence="3 4">KLBMP 9356</strain>
    </source>
</reference>
<dbReference type="Pfam" id="PF13400">
    <property type="entry name" value="Tad"/>
    <property type="match status" value="1"/>
</dbReference>
<feature type="transmembrane region" description="Helical" evidence="1">
    <location>
        <begin position="15"/>
        <end position="35"/>
    </location>
</feature>
<keyword evidence="1" id="KW-1133">Transmembrane helix</keyword>
<evidence type="ECO:0000256" key="1">
    <source>
        <dbReference type="SAM" id="Phobius"/>
    </source>
</evidence>
<keyword evidence="4" id="KW-1185">Reference proteome</keyword>
<name>A0ABS9H7T2_9ACTN</name>
<gene>
    <name evidence="3" type="ORF">L2K70_06675</name>
</gene>
<proteinExistence type="predicted"/>
<dbReference type="InterPro" id="IPR028087">
    <property type="entry name" value="Tad_N"/>
</dbReference>
<protein>
    <submittedName>
        <fullName evidence="3">Pilus assembly protein TadG-related protein</fullName>
    </submittedName>
</protein>
<evidence type="ECO:0000259" key="2">
    <source>
        <dbReference type="Pfam" id="PF13400"/>
    </source>
</evidence>